<feature type="domain" description="PKS/mFAS DH" evidence="11">
    <location>
        <begin position="935"/>
        <end position="1214"/>
    </location>
</feature>
<dbReference type="STRING" id="284040.UK15_38375"/>
<keyword evidence="6" id="KW-0045">Antibiotic biosynthesis</keyword>
<dbReference type="InterPro" id="IPR049551">
    <property type="entry name" value="PKS_DH_C"/>
</dbReference>
<evidence type="ECO:0000259" key="11">
    <source>
        <dbReference type="PROSITE" id="PS52019"/>
    </source>
</evidence>
<dbReference type="Pfam" id="PF00109">
    <property type="entry name" value="ketoacyl-synt"/>
    <property type="match status" value="1"/>
</dbReference>
<dbReference type="InterPro" id="IPR001227">
    <property type="entry name" value="Ac_transferase_dom_sf"/>
</dbReference>
<dbReference type="InterPro" id="IPR014030">
    <property type="entry name" value="Ketoacyl_synth_N"/>
</dbReference>
<dbReference type="InterPro" id="IPR055123">
    <property type="entry name" value="SpnB-like_Rossmann"/>
</dbReference>
<dbReference type="EMBL" id="JYJH01000075">
    <property type="protein sequence ID" value="KJK33872.1"/>
    <property type="molecule type" value="Genomic_DNA"/>
</dbReference>
<keyword evidence="8" id="KW-0012">Acyltransferase</keyword>
<dbReference type="InterPro" id="IPR032821">
    <property type="entry name" value="PKS_assoc"/>
</dbReference>
<dbReference type="InterPro" id="IPR014043">
    <property type="entry name" value="Acyl_transferase_dom"/>
</dbReference>
<dbReference type="InterPro" id="IPR013968">
    <property type="entry name" value="PKS_KR"/>
</dbReference>
<dbReference type="Proteomes" id="UP000034786">
    <property type="component" value="Unassembled WGS sequence"/>
</dbReference>
<dbReference type="PROSITE" id="PS52019">
    <property type="entry name" value="PKS_MFAS_DH"/>
    <property type="match status" value="1"/>
</dbReference>
<dbReference type="InterPro" id="IPR015083">
    <property type="entry name" value="NorB/c/GfsB-D-like_docking"/>
</dbReference>
<evidence type="ECO:0000256" key="7">
    <source>
        <dbReference type="ARBA" id="ARBA00023268"/>
    </source>
</evidence>
<dbReference type="SMART" id="SM00825">
    <property type="entry name" value="PKS_KS"/>
    <property type="match status" value="1"/>
</dbReference>
<dbReference type="SUPFAM" id="SSF101173">
    <property type="entry name" value="Docking domain B of the erythromycin polyketide synthase (DEBS)"/>
    <property type="match status" value="1"/>
</dbReference>
<dbReference type="InterPro" id="IPR020841">
    <property type="entry name" value="PKS_Beta-ketoAc_synthase_dom"/>
</dbReference>
<dbReference type="InterPro" id="IPR018201">
    <property type="entry name" value="Ketoacyl_synth_AS"/>
</dbReference>
<dbReference type="Pfam" id="PF14765">
    <property type="entry name" value="PS-DH"/>
    <property type="match status" value="1"/>
</dbReference>
<evidence type="ECO:0000256" key="9">
    <source>
        <dbReference type="PROSITE-ProRule" id="PRU01363"/>
    </source>
</evidence>
<evidence type="ECO:0000256" key="6">
    <source>
        <dbReference type="ARBA" id="ARBA00023194"/>
    </source>
</evidence>
<dbReference type="GO" id="GO:0031177">
    <property type="term" value="F:phosphopantetheine binding"/>
    <property type="evidence" value="ECO:0007669"/>
    <property type="project" value="UniProtKB-ARBA"/>
</dbReference>
<keyword evidence="3" id="KW-0596">Phosphopantetheine</keyword>
<dbReference type="InterPro" id="IPR014031">
    <property type="entry name" value="Ketoacyl_synth_C"/>
</dbReference>
<dbReference type="Gene3D" id="3.40.50.11460">
    <property type="match status" value="1"/>
</dbReference>
<dbReference type="InterPro" id="IPR042104">
    <property type="entry name" value="PKS_dehydratase_sf"/>
</dbReference>
<name>A0A0M2GGH0_9ACTN</name>
<dbReference type="SUPFAM" id="SSF51735">
    <property type="entry name" value="NAD(P)-binding Rossmann-fold domains"/>
    <property type="match status" value="2"/>
</dbReference>
<dbReference type="GO" id="GO:0006633">
    <property type="term" value="P:fatty acid biosynthetic process"/>
    <property type="evidence" value="ECO:0007669"/>
    <property type="project" value="InterPro"/>
</dbReference>
<dbReference type="InterPro" id="IPR016035">
    <property type="entry name" value="Acyl_Trfase/lysoPLipase"/>
</dbReference>
<feature type="active site" description="Proton donor; for dehydratase activity" evidence="9">
    <location>
        <position position="1133"/>
    </location>
</feature>
<dbReference type="InterPro" id="IPR016039">
    <property type="entry name" value="Thiolase-like"/>
</dbReference>
<reference evidence="13" key="1">
    <citation type="submission" date="2015-02" db="EMBL/GenBank/DDBJ databases">
        <authorList>
            <person name="Ju K.-S."/>
            <person name="Doroghazi J.R."/>
            <person name="Metcalf W."/>
        </authorList>
    </citation>
    <scope>NUCLEOTIDE SEQUENCE [LARGE SCALE GENOMIC DNA]</scope>
    <source>
        <strain evidence="13">NRRL B-16380</strain>
    </source>
</reference>
<dbReference type="InterPro" id="IPR050091">
    <property type="entry name" value="PKS_NRPS_Biosynth_Enz"/>
</dbReference>
<dbReference type="InterPro" id="IPR016036">
    <property type="entry name" value="Malonyl_transacylase_ACP-bd"/>
</dbReference>
<dbReference type="Gene3D" id="3.30.70.3290">
    <property type="match status" value="1"/>
</dbReference>
<keyword evidence="7" id="KW-0511">Multifunctional enzyme</keyword>
<dbReference type="InterPro" id="IPR036291">
    <property type="entry name" value="NAD(P)-bd_dom_sf"/>
</dbReference>
<dbReference type="CDD" id="cd08956">
    <property type="entry name" value="KR_3_FAS_SDR_x"/>
    <property type="match status" value="1"/>
</dbReference>
<protein>
    <recommendedName>
        <fullName evidence="14">Beta-ketoacyl synthase</fullName>
    </recommendedName>
</protein>
<dbReference type="GO" id="GO:0004312">
    <property type="term" value="F:fatty acid synthase activity"/>
    <property type="evidence" value="ECO:0007669"/>
    <property type="project" value="TreeGrafter"/>
</dbReference>
<comment type="pathway">
    <text evidence="2">Antibiotic biosynthesis.</text>
</comment>
<evidence type="ECO:0000256" key="2">
    <source>
        <dbReference type="ARBA" id="ARBA00004792"/>
    </source>
</evidence>
<dbReference type="Gene3D" id="3.40.47.10">
    <property type="match status" value="1"/>
</dbReference>
<feature type="active site" description="Proton acceptor; for dehydratase activity" evidence="9">
    <location>
        <position position="967"/>
    </location>
</feature>
<evidence type="ECO:0008006" key="14">
    <source>
        <dbReference type="Google" id="ProtNLM"/>
    </source>
</evidence>
<dbReference type="Gene3D" id="3.40.50.720">
    <property type="entry name" value="NAD(P)-binding Rossmann-like Domain"/>
    <property type="match status" value="1"/>
</dbReference>
<feature type="non-terminal residue" evidence="12">
    <location>
        <position position="1476"/>
    </location>
</feature>
<dbReference type="InterPro" id="IPR049552">
    <property type="entry name" value="PKS_DH_N"/>
</dbReference>
<dbReference type="Pfam" id="PF00698">
    <property type="entry name" value="Acyl_transf_1"/>
    <property type="match status" value="1"/>
</dbReference>
<dbReference type="FunFam" id="3.40.366.10:FF:000002">
    <property type="entry name" value="Probable polyketide synthase 2"/>
    <property type="match status" value="1"/>
</dbReference>
<evidence type="ECO:0000313" key="12">
    <source>
        <dbReference type="EMBL" id="KJK33872.1"/>
    </source>
</evidence>
<evidence type="ECO:0000259" key="10">
    <source>
        <dbReference type="PROSITE" id="PS52004"/>
    </source>
</evidence>
<dbReference type="Pfam" id="PF21089">
    <property type="entry name" value="PKS_DH_N"/>
    <property type="match status" value="1"/>
</dbReference>
<accession>A0A0M2GGH0</accession>
<dbReference type="PANTHER" id="PTHR43775">
    <property type="entry name" value="FATTY ACID SYNTHASE"/>
    <property type="match status" value="1"/>
</dbReference>
<comment type="caution">
    <text evidence="12">The sequence shown here is derived from an EMBL/GenBank/DDBJ whole genome shotgun (WGS) entry which is preliminary data.</text>
</comment>
<dbReference type="PROSITE" id="PS52004">
    <property type="entry name" value="KS3_2"/>
    <property type="match status" value="1"/>
</dbReference>
<sequence length="1476" mass="154093">MRSQRQVENEQKLRDYLKRAVADLHETRQRLREAESHEPELIAIVGMSCRFPGGVRSPEDLWRLVASGTDAVSGFPDDRDWDLDGLFDPDPDHPGTSYVREGGFLHDAARFDAAFFGISPREAVAMDPQQRLLLESSWEAFEHAGIDPRAARGSRTGVFAGVMYHDYLARLHDIPEEFEGYLSQGSAGSIASGRVAYTLGLEGPAVTVDTACSSSLVTLHLAAQALREGECSLALAGGVTVMSSPSTFLEFSRQRGLAPDGRCKPFAAAADGTGWGEGVGMLLLERLSDARRNGHPVLAVVRGSAVNQDGASSRLTAPNGPAQQRVIQQALSSARLTPADVDAVEAHGTGTTLGDPIEAQALLATYGGQRRDGQPLWLGSVKSNIGHTQAAAGVAGVIKMVLAMRRGVLPRTLHVDEPTPQVDWTAGAVELLTENTPWPRTGAPRRAAVSSFGVSGTNAHVILEQPEPAEDAAPESHEDGALPWSLSARTPAALAGQAARLAAHLRDHPALRPADVGHSLATTRALFEHRAVVVGTDREGLLAGLDGLAAGTEAAGVVRGAATGAEDIVFVFPGQGSQWAGMAVELLDTSDVFAARMRECAAALEPFTDWSPLDVVRGVPGAPSLDRVDVVQPVLFTVMVSLAALWEAHGVRPTAVVGHSQGEIAAAVVAGALSLEDAARVVALRSRALTELSGKGGMVSVALPVAELEQRLTRWADRLSVAAINGPASVVVSGDVQALDELLADCAAQEIRARRVSVDYASHSAHVEAIEERLLAALAPIAPRTGEVTLCSTVTGGPVDTAGLDAAYWYRNLRRTVRFEEAVRTLSQRRRAVFIEVSPHPVLAMGMQEVLSGIDGAAFALGTLRRGEGGLERFLVSLAEAHTQGVGVDWRPVFAGRDPRRVDLPTYAFQGEHFWLRGSGRPGDTAALGLGSADHPLLGAAVTLADGNGFLLTGRLSLSSHPWLADHAVAGTVLLPGTAFVELAVNAGDQVGCGRVAELTLHAPLPLTASAPVDLQLLVGAPDADGHRRLTVHARPAGAAADEPWTLHADGVLADSAAPVPDGPTAWPPAGARQIPLEDLYPRLAAAGLEYGPLFQGLRDVWRDGDGLAATVALPERTETDAGRYGLHPALLDAALHAIGAAGLLPDHDDSAGVRLPFSWSGVSLHAGGASALRVRLTRLGADTVSLTATDVTGAPVVAVESLTLRPVAPEALGAAQDPLRASMFRVEWTPALPPSREREAASYAVLDDRLGLTEQLGVPARSYDGTSAAGPAPDVVLAPVPDHGTGADAVHRAAQWALALLRSWTEDERTAASRLVIVTRGAVNAEPGDTVPDPAAAAVRGLVRSAQTEHPDRFVLLDLDEHAASPGAVPAAIATGEPQLAVRAGTALAARLTRATAPAHATAHPAFPTDGTVLITGGTGALGKLTARHLVAEHGVRSLLLTSRRGEAAPGAAELVAELTGLGAFVRVAAVDVAD</sequence>
<evidence type="ECO:0000256" key="8">
    <source>
        <dbReference type="ARBA" id="ARBA00023315"/>
    </source>
</evidence>
<dbReference type="PROSITE" id="PS00606">
    <property type="entry name" value="KS3_1"/>
    <property type="match status" value="1"/>
</dbReference>
<dbReference type="GO" id="GO:0004315">
    <property type="term" value="F:3-oxoacyl-[acyl-carrier-protein] synthase activity"/>
    <property type="evidence" value="ECO:0007669"/>
    <property type="project" value="InterPro"/>
</dbReference>
<dbReference type="Pfam" id="PF08659">
    <property type="entry name" value="KR"/>
    <property type="match status" value="1"/>
</dbReference>
<dbReference type="PANTHER" id="PTHR43775:SF51">
    <property type="entry name" value="INACTIVE PHENOLPHTHIOCEROL SYNTHESIS POLYKETIDE SYNTHASE TYPE I PKS1-RELATED"/>
    <property type="match status" value="1"/>
</dbReference>
<dbReference type="Pfam" id="PF08990">
    <property type="entry name" value="Docking"/>
    <property type="match status" value="1"/>
</dbReference>
<dbReference type="SUPFAM" id="SSF55048">
    <property type="entry name" value="Probable ACP-binding domain of malonyl-CoA ACP transacylase"/>
    <property type="match status" value="1"/>
</dbReference>
<evidence type="ECO:0000256" key="5">
    <source>
        <dbReference type="ARBA" id="ARBA00022679"/>
    </source>
</evidence>
<dbReference type="InterPro" id="IPR036299">
    <property type="entry name" value="Polyketide_synth_docking_sf"/>
</dbReference>
<proteinExistence type="predicted"/>
<dbReference type="Pfam" id="PF22953">
    <property type="entry name" value="SpnB_Rossmann"/>
    <property type="match status" value="1"/>
</dbReference>
<dbReference type="SMART" id="SM00826">
    <property type="entry name" value="PKS_DH"/>
    <property type="match status" value="1"/>
</dbReference>
<feature type="region of interest" description="C-terminal hotdog fold" evidence="9">
    <location>
        <begin position="1072"/>
        <end position="1214"/>
    </location>
</feature>
<dbReference type="Gene3D" id="3.40.366.10">
    <property type="entry name" value="Malonyl-Coenzyme A Acyl Carrier Protein, domain 2"/>
    <property type="match status" value="1"/>
</dbReference>
<dbReference type="SMART" id="SM00827">
    <property type="entry name" value="PKS_AT"/>
    <property type="match status" value="1"/>
</dbReference>
<gene>
    <name evidence="12" type="ORF">UK15_38375</name>
</gene>
<dbReference type="GO" id="GO:0033068">
    <property type="term" value="P:macrolide biosynthetic process"/>
    <property type="evidence" value="ECO:0007669"/>
    <property type="project" value="UniProtKB-ARBA"/>
</dbReference>
<evidence type="ECO:0000256" key="1">
    <source>
        <dbReference type="ARBA" id="ARBA00001957"/>
    </source>
</evidence>
<feature type="domain" description="Ketosynthase family 3 (KS3)" evidence="10">
    <location>
        <begin position="39"/>
        <end position="465"/>
    </location>
</feature>
<dbReference type="InterPro" id="IPR049900">
    <property type="entry name" value="PKS_mFAS_DH"/>
</dbReference>
<evidence type="ECO:0000256" key="4">
    <source>
        <dbReference type="ARBA" id="ARBA00022553"/>
    </source>
</evidence>
<dbReference type="CDD" id="cd00833">
    <property type="entry name" value="PKS"/>
    <property type="match status" value="1"/>
</dbReference>
<evidence type="ECO:0000256" key="3">
    <source>
        <dbReference type="ARBA" id="ARBA00022450"/>
    </source>
</evidence>
<dbReference type="FunFam" id="3.40.47.10:FF:000019">
    <property type="entry name" value="Polyketide synthase type I"/>
    <property type="match status" value="1"/>
</dbReference>
<evidence type="ECO:0000313" key="13">
    <source>
        <dbReference type="Proteomes" id="UP000034786"/>
    </source>
</evidence>
<keyword evidence="13" id="KW-1185">Reference proteome</keyword>
<keyword evidence="5" id="KW-0808">Transferase</keyword>
<dbReference type="Pfam" id="PF02801">
    <property type="entry name" value="Ketoacyl-synt_C"/>
    <property type="match status" value="1"/>
</dbReference>
<feature type="region of interest" description="N-terminal hotdog fold" evidence="9">
    <location>
        <begin position="935"/>
        <end position="1060"/>
    </location>
</feature>
<dbReference type="Pfam" id="PF16197">
    <property type="entry name" value="KAsynt_C_assoc"/>
    <property type="match status" value="1"/>
</dbReference>
<organism evidence="12 13">
    <name type="scientific">Streptomyces variegatus</name>
    <dbReference type="NCBI Taxonomy" id="284040"/>
    <lineage>
        <taxon>Bacteria</taxon>
        <taxon>Bacillati</taxon>
        <taxon>Actinomycetota</taxon>
        <taxon>Actinomycetes</taxon>
        <taxon>Kitasatosporales</taxon>
        <taxon>Streptomycetaceae</taxon>
        <taxon>Streptomyces</taxon>
    </lineage>
</organism>
<dbReference type="SUPFAM" id="SSF52151">
    <property type="entry name" value="FabD/lysophospholipase-like"/>
    <property type="match status" value="1"/>
</dbReference>
<comment type="cofactor">
    <cofactor evidence="1">
        <name>pantetheine 4'-phosphate</name>
        <dbReference type="ChEBI" id="CHEBI:47942"/>
    </cofactor>
</comment>
<keyword evidence="4" id="KW-0597">Phosphoprotein</keyword>
<dbReference type="SUPFAM" id="SSF53901">
    <property type="entry name" value="Thiolase-like"/>
    <property type="match status" value="1"/>
</dbReference>
<dbReference type="InterPro" id="IPR020807">
    <property type="entry name" value="PKS_DH"/>
</dbReference>
<dbReference type="Gene3D" id="3.10.129.110">
    <property type="entry name" value="Polyketide synthase dehydratase"/>
    <property type="match status" value="1"/>
</dbReference>